<evidence type="ECO:0000256" key="2">
    <source>
        <dbReference type="ARBA" id="ARBA00022679"/>
    </source>
</evidence>
<keyword evidence="4" id="KW-1185">Reference proteome</keyword>
<dbReference type="Proteomes" id="UP000243024">
    <property type="component" value="Unassembled WGS sequence"/>
</dbReference>
<accession>A0A132MFW2</accession>
<dbReference type="PANTHER" id="PTHR48228">
    <property type="entry name" value="SUCCINYL-COA--D-CITRAMALATE COA-TRANSFERASE"/>
    <property type="match status" value="1"/>
</dbReference>
<sequence length="398" mass="43949">MKTHPPLEGVRVLELGTLIAGPFASRILAEFGAEVIKIEAPYGGDPLRTWRLLYNGTSLWWYVQARNKKSVTVDLKSEKGQEIVRRLVKETDIVIENFRPGTLEKWNLGWETLSAINPNLIMVRVSGYGQTGPYRNRPGFGSIGEAMGGLRYITGYPDRPPVRVGISIGDSIAALYGVIGALMALYHLRVNKGKGQYVDVALYEAVFSLMESMLPEYSLFGHVRERTGSVLPGITPSNTYRTRDGQYVVIGGNADSIFKRLMRAIGRDDLADDPTLSTNSGRVPRAEEIDAAIAAWTEARDLDEVLEVLEEAEVPAGKIYSIADIAQDPHYQARGMLEEATLDDGRKLMIPGIVPKLSLTPGETRWLGPKLGAHTAEVLTRLGYSPEEQRRLKEEGVI</sequence>
<dbReference type="SUPFAM" id="SSF89796">
    <property type="entry name" value="CoA-transferase family III (CaiB/BaiF)"/>
    <property type="match status" value="1"/>
</dbReference>
<evidence type="ECO:0000256" key="1">
    <source>
        <dbReference type="ARBA" id="ARBA00008383"/>
    </source>
</evidence>
<dbReference type="RefSeq" id="WP_066199548.1">
    <property type="nucleotide sequence ID" value="NZ_JBDOQL010000210.1"/>
</dbReference>
<proteinExistence type="inferred from homology"/>
<evidence type="ECO:0000313" key="3">
    <source>
        <dbReference type="EMBL" id="OAR04863.1"/>
    </source>
</evidence>
<dbReference type="EMBL" id="JXBB01000010">
    <property type="protein sequence ID" value="OAR04863.1"/>
    <property type="molecule type" value="Genomic_DNA"/>
</dbReference>
<dbReference type="AlphaFoldDB" id="A0A132MFW2"/>
<evidence type="ECO:0000313" key="4">
    <source>
        <dbReference type="Proteomes" id="UP000243024"/>
    </source>
</evidence>
<dbReference type="Gene3D" id="3.30.1540.10">
    <property type="entry name" value="formyl-coa transferase, domain 3"/>
    <property type="match status" value="1"/>
</dbReference>
<dbReference type="STRING" id="1484.SA87_12385"/>
<dbReference type="GO" id="GO:0016740">
    <property type="term" value="F:transferase activity"/>
    <property type="evidence" value="ECO:0007669"/>
    <property type="project" value="UniProtKB-KW"/>
</dbReference>
<dbReference type="InterPro" id="IPR023606">
    <property type="entry name" value="CoA-Trfase_III_dom_1_sf"/>
</dbReference>
<comment type="similarity">
    <text evidence="1">Belongs to the CoA-transferase III family.</text>
</comment>
<dbReference type="InterPro" id="IPR050509">
    <property type="entry name" value="CoA-transferase_III"/>
</dbReference>
<keyword evidence="2" id="KW-0808">Transferase</keyword>
<dbReference type="PANTHER" id="PTHR48228:SF6">
    <property type="entry name" value="L-CARNITINE COA-TRANSFERASE"/>
    <property type="match status" value="1"/>
</dbReference>
<name>A0A132MFW2_HYDSH</name>
<protein>
    <recommendedName>
        <fullName evidence="5">L-carnitine dehydratase/bile acid-inducible protein F</fullName>
    </recommendedName>
</protein>
<reference evidence="3 4" key="1">
    <citation type="submission" date="2015-09" db="EMBL/GenBank/DDBJ databases">
        <title>Draft genome sequence of Hydrogenibacillus schlegelii DSM 2000.</title>
        <authorList>
            <person name="Hemp J."/>
        </authorList>
    </citation>
    <scope>NUCLEOTIDE SEQUENCE [LARGE SCALE GENOMIC DNA]</scope>
    <source>
        <strain evidence="3 4">MA 48</strain>
    </source>
</reference>
<gene>
    <name evidence="3" type="ORF">SA87_12385</name>
</gene>
<evidence type="ECO:0008006" key="5">
    <source>
        <dbReference type="Google" id="ProtNLM"/>
    </source>
</evidence>
<organism evidence="3 4">
    <name type="scientific">Hydrogenibacillus schlegelii</name>
    <name type="common">Bacillus schlegelii</name>
    <dbReference type="NCBI Taxonomy" id="1484"/>
    <lineage>
        <taxon>Bacteria</taxon>
        <taxon>Bacillati</taxon>
        <taxon>Bacillota</taxon>
        <taxon>Bacilli</taxon>
        <taxon>Bacillales</taxon>
        <taxon>Bacillales Family X. Incertae Sedis</taxon>
        <taxon>Hydrogenibacillus</taxon>
    </lineage>
</organism>
<comment type="caution">
    <text evidence="3">The sequence shown here is derived from an EMBL/GenBank/DDBJ whole genome shotgun (WGS) entry which is preliminary data.</text>
</comment>
<dbReference type="OrthoDB" id="9797653at2"/>
<dbReference type="InterPro" id="IPR044855">
    <property type="entry name" value="CoA-Trfase_III_dom3_sf"/>
</dbReference>
<dbReference type="Pfam" id="PF02515">
    <property type="entry name" value="CoA_transf_3"/>
    <property type="match status" value="1"/>
</dbReference>
<dbReference type="InterPro" id="IPR003673">
    <property type="entry name" value="CoA-Trfase_fam_III"/>
</dbReference>
<dbReference type="Gene3D" id="3.40.50.10540">
    <property type="entry name" value="Crotonobetainyl-coa:carnitine coa-transferase, domain 1"/>
    <property type="match status" value="1"/>
</dbReference>